<dbReference type="NCBIfam" id="TIGR00711">
    <property type="entry name" value="efflux_EmrB"/>
    <property type="match status" value="1"/>
</dbReference>
<feature type="transmembrane region" description="Helical" evidence="7">
    <location>
        <begin position="515"/>
        <end position="535"/>
    </location>
</feature>
<dbReference type="PROSITE" id="PS50850">
    <property type="entry name" value="MFS"/>
    <property type="match status" value="1"/>
</dbReference>
<feature type="transmembrane region" description="Helical" evidence="7">
    <location>
        <begin position="401"/>
        <end position="422"/>
    </location>
</feature>
<organism evidence="9 10">
    <name type="scientific">Frankia alni (strain DSM 45986 / CECT 9034 / ACN14a)</name>
    <dbReference type="NCBI Taxonomy" id="326424"/>
    <lineage>
        <taxon>Bacteria</taxon>
        <taxon>Bacillati</taxon>
        <taxon>Actinomycetota</taxon>
        <taxon>Actinomycetes</taxon>
        <taxon>Frankiales</taxon>
        <taxon>Frankiaceae</taxon>
        <taxon>Frankia</taxon>
    </lineage>
</organism>
<feature type="transmembrane region" description="Helical" evidence="7">
    <location>
        <begin position="80"/>
        <end position="100"/>
    </location>
</feature>
<feature type="transmembrane region" description="Helical" evidence="7">
    <location>
        <begin position="234"/>
        <end position="256"/>
    </location>
</feature>
<evidence type="ECO:0000313" key="10">
    <source>
        <dbReference type="Proteomes" id="UP000000657"/>
    </source>
</evidence>
<dbReference type="PANTHER" id="PTHR42718:SF46">
    <property type="entry name" value="BLR6921 PROTEIN"/>
    <property type="match status" value="1"/>
</dbReference>
<dbReference type="SUPFAM" id="SSF103473">
    <property type="entry name" value="MFS general substrate transporter"/>
    <property type="match status" value="1"/>
</dbReference>
<evidence type="ECO:0000256" key="1">
    <source>
        <dbReference type="ARBA" id="ARBA00004651"/>
    </source>
</evidence>
<dbReference type="CDD" id="cd17321">
    <property type="entry name" value="MFS_MMR_MDR_like"/>
    <property type="match status" value="1"/>
</dbReference>
<dbReference type="PROSITE" id="PS00216">
    <property type="entry name" value="SUGAR_TRANSPORT_1"/>
    <property type="match status" value="1"/>
</dbReference>
<dbReference type="PANTHER" id="PTHR42718">
    <property type="entry name" value="MAJOR FACILITATOR SUPERFAMILY MULTIDRUG TRANSPORTER MFSC"/>
    <property type="match status" value="1"/>
</dbReference>
<evidence type="ECO:0000256" key="2">
    <source>
        <dbReference type="ARBA" id="ARBA00022448"/>
    </source>
</evidence>
<feature type="domain" description="Major facilitator superfamily (MFS) profile" evidence="8">
    <location>
        <begin position="82"/>
        <end position="539"/>
    </location>
</feature>
<feature type="transmembrane region" description="Helical" evidence="7">
    <location>
        <begin position="340"/>
        <end position="361"/>
    </location>
</feature>
<keyword evidence="3" id="KW-1003">Cell membrane</keyword>
<protein>
    <submittedName>
        <fullName evidence="9">Transmembrane efflux protein</fullName>
    </submittedName>
</protein>
<feature type="transmembrane region" description="Helical" evidence="7">
    <location>
        <begin position="300"/>
        <end position="319"/>
    </location>
</feature>
<dbReference type="HOGENOM" id="CLU_000960_28_2_11"/>
<keyword evidence="2" id="KW-0813">Transport</keyword>
<evidence type="ECO:0000256" key="5">
    <source>
        <dbReference type="ARBA" id="ARBA00022989"/>
    </source>
</evidence>
<sequence length="553" mass="57278">MAGIRFRVPPRVAVPCAGHRCLRGTAFRLMCNVPLDVNVRSMSQQLVLSGKEPPVTTTVDRKAGDPRVSVADGEPDPRRWLALCIIAVAQLMVVLDASIVNIAMPHAQADLGISTANRQWMVTAYTLAFGGLLLLGGRIADYLGRKRAFVWGLIGFALASALGGLAPNAALLFAARALQGAFAALLAPAALSLITVAFTESRERAKAFGVYGAISGGGAAIGLIVGGLLTEYASWRWCLLVNVPIALVTAFFAVPVVRESRAEGEARYDLPGAVTVTAGLVALVYGFTVAAEDGWSDARTLGLLIGSVALLAAFVVIEARSAAPLLPLRVAWERNRGGSFLASLLIGAGLFAMFLFLTYYFQQTLRYSALKTGFAFLPFSAGIIVSAGAASQLLPRVGPRVLAGVGTTMAAVGMALLLSIGVDSSYVAHVLPSELLISFGMGFSFVPLSSLALVGVAAHDAGVASALVNTTQQIGGSLGTALLNTVYATAVGSYLDGHGHGPAALAQSQIEGYTTAFLWGAILIAIAAVVIFVFIRAGRESAANVEGAPAHVG</sequence>
<accession>Q0RHZ1</accession>
<evidence type="ECO:0000256" key="3">
    <source>
        <dbReference type="ARBA" id="ARBA00022475"/>
    </source>
</evidence>
<dbReference type="EMBL" id="CT573213">
    <property type="protein sequence ID" value="CAJ62882.1"/>
    <property type="molecule type" value="Genomic_DNA"/>
</dbReference>
<dbReference type="InterPro" id="IPR036259">
    <property type="entry name" value="MFS_trans_sf"/>
</dbReference>
<evidence type="ECO:0000313" key="9">
    <source>
        <dbReference type="EMBL" id="CAJ62882.1"/>
    </source>
</evidence>
<evidence type="ECO:0000256" key="6">
    <source>
        <dbReference type="ARBA" id="ARBA00023136"/>
    </source>
</evidence>
<reference evidence="9 10" key="1">
    <citation type="journal article" date="2007" name="Genome Res.">
        <title>Genome characteristics of facultatively symbiotic Frankia sp. strains reflect host range and host plant biogeography.</title>
        <authorList>
            <person name="Normand P."/>
            <person name="Lapierre P."/>
            <person name="Tisa L.S."/>
            <person name="Gogarten J.P."/>
            <person name="Alloisio N."/>
            <person name="Bagnarol E."/>
            <person name="Bassi C.A."/>
            <person name="Berry A.M."/>
            <person name="Bickhart D.M."/>
            <person name="Choisne N."/>
            <person name="Couloux A."/>
            <person name="Cournoyer B."/>
            <person name="Cruveiller S."/>
            <person name="Daubin V."/>
            <person name="Demange N."/>
            <person name="Francino M.P."/>
            <person name="Goltsman E."/>
            <person name="Huang Y."/>
            <person name="Kopp O.R."/>
            <person name="Labarre L."/>
            <person name="Lapidus A."/>
            <person name="Lavire C."/>
            <person name="Marechal J."/>
            <person name="Martinez M."/>
            <person name="Mastronunzio J.E."/>
            <person name="Mullin B.C."/>
            <person name="Niemann J."/>
            <person name="Pujic P."/>
            <person name="Rawnsley T."/>
            <person name="Rouy Z."/>
            <person name="Schenowitz C."/>
            <person name="Sellstedt A."/>
            <person name="Tavares F."/>
            <person name="Tomkins J.P."/>
            <person name="Vallenet D."/>
            <person name="Valverde C."/>
            <person name="Wall L.G."/>
            <person name="Wang Y."/>
            <person name="Medigue C."/>
            <person name="Benson D.R."/>
        </authorList>
    </citation>
    <scope>NUCLEOTIDE SEQUENCE [LARGE SCALE GENOMIC DNA]</scope>
    <source>
        <strain evidence="10">DSM 45986 / CECT 9034 / ACN14a</strain>
    </source>
</reference>
<keyword evidence="6 7" id="KW-0472">Membrane</keyword>
<dbReference type="Gene3D" id="1.20.1720.10">
    <property type="entry name" value="Multidrug resistance protein D"/>
    <property type="match status" value="1"/>
</dbReference>
<gene>
    <name evidence="9" type="ordered locus">FRAAL4240</name>
</gene>
<keyword evidence="5 7" id="KW-1133">Transmembrane helix</keyword>
<feature type="transmembrane region" description="Helical" evidence="7">
    <location>
        <begin position="268"/>
        <end position="288"/>
    </location>
</feature>
<dbReference type="eggNOG" id="COG0477">
    <property type="taxonomic scope" value="Bacteria"/>
</dbReference>
<dbReference type="Pfam" id="PF07690">
    <property type="entry name" value="MFS_1"/>
    <property type="match status" value="1"/>
</dbReference>
<keyword evidence="4 7" id="KW-0812">Transmembrane</keyword>
<feature type="transmembrane region" description="Helical" evidence="7">
    <location>
        <begin position="442"/>
        <end position="462"/>
    </location>
</feature>
<comment type="subcellular location">
    <subcellularLocation>
        <location evidence="1">Cell membrane</location>
        <topology evidence="1">Multi-pass membrane protein</topology>
    </subcellularLocation>
</comment>
<feature type="transmembrane region" description="Helical" evidence="7">
    <location>
        <begin position="373"/>
        <end position="394"/>
    </location>
</feature>
<feature type="transmembrane region" description="Helical" evidence="7">
    <location>
        <begin position="180"/>
        <end position="198"/>
    </location>
</feature>
<evidence type="ECO:0000256" key="4">
    <source>
        <dbReference type="ARBA" id="ARBA00022692"/>
    </source>
</evidence>
<dbReference type="InterPro" id="IPR011701">
    <property type="entry name" value="MFS"/>
</dbReference>
<dbReference type="KEGG" id="fal:FRAAL4240"/>
<dbReference type="InterPro" id="IPR020846">
    <property type="entry name" value="MFS_dom"/>
</dbReference>
<evidence type="ECO:0000256" key="7">
    <source>
        <dbReference type="SAM" id="Phobius"/>
    </source>
</evidence>
<feature type="transmembrane region" description="Helical" evidence="7">
    <location>
        <begin position="120"/>
        <end position="137"/>
    </location>
</feature>
<dbReference type="GO" id="GO:0005886">
    <property type="term" value="C:plasma membrane"/>
    <property type="evidence" value="ECO:0007669"/>
    <property type="project" value="UniProtKB-SubCell"/>
</dbReference>
<dbReference type="InterPro" id="IPR004638">
    <property type="entry name" value="EmrB-like"/>
</dbReference>
<dbReference type="Proteomes" id="UP000000657">
    <property type="component" value="Chromosome"/>
</dbReference>
<dbReference type="Gene3D" id="1.20.1250.20">
    <property type="entry name" value="MFS general substrate transporter like domains"/>
    <property type="match status" value="1"/>
</dbReference>
<name>Q0RHZ1_FRAAA</name>
<keyword evidence="10" id="KW-1185">Reference proteome</keyword>
<dbReference type="PRINTS" id="PR01036">
    <property type="entry name" value="TCRTETB"/>
</dbReference>
<feature type="transmembrane region" description="Helical" evidence="7">
    <location>
        <begin position="210"/>
        <end position="228"/>
    </location>
</feature>
<feature type="transmembrane region" description="Helical" evidence="7">
    <location>
        <begin position="474"/>
        <end position="495"/>
    </location>
</feature>
<dbReference type="GO" id="GO:0022857">
    <property type="term" value="F:transmembrane transporter activity"/>
    <property type="evidence" value="ECO:0007669"/>
    <property type="project" value="InterPro"/>
</dbReference>
<dbReference type="AlphaFoldDB" id="Q0RHZ1"/>
<dbReference type="STRING" id="326424.FRAAL4240"/>
<proteinExistence type="predicted"/>
<evidence type="ECO:0000259" key="8">
    <source>
        <dbReference type="PROSITE" id="PS50850"/>
    </source>
</evidence>
<dbReference type="InterPro" id="IPR005829">
    <property type="entry name" value="Sugar_transporter_CS"/>
</dbReference>
<feature type="transmembrane region" description="Helical" evidence="7">
    <location>
        <begin position="149"/>
        <end position="174"/>
    </location>
</feature>